<feature type="short sequence motif" description="'HIGH' region" evidence="10">
    <location>
        <begin position="14"/>
        <end position="24"/>
    </location>
</feature>
<proteinExistence type="inferred from homology"/>
<evidence type="ECO:0000256" key="5">
    <source>
        <dbReference type="ARBA" id="ARBA00022741"/>
    </source>
</evidence>
<dbReference type="GO" id="GO:0005524">
    <property type="term" value="F:ATP binding"/>
    <property type="evidence" value="ECO:0007669"/>
    <property type="project" value="UniProtKB-UniRule"/>
</dbReference>
<name>A0A418WBE5_9PROT</name>
<evidence type="ECO:0000313" key="13">
    <source>
        <dbReference type="EMBL" id="RJF87367.1"/>
    </source>
</evidence>
<dbReference type="Pfam" id="PF19303">
    <property type="entry name" value="Anticodon_3"/>
    <property type="match status" value="1"/>
</dbReference>
<keyword evidence="3 10" id="KW-0963">Cytoplasm</keyword>
<evidence type="ECO:0000256" key="10">
    <source>
        <dbReference type="HAMAP-Rule" id="MF_01228"/>
    </source>
</evidence>
<comment type="caution">
    <text evidence="10">Lacks conserved residue(s) required for the propagation of feature annotation.</text>
</comment>
<comment type="caution">
    <text evidence="13">The sequence shown here is derived from an EMBL/GenBank/DDBJ whole genome shotgun (WGS) entry which is preliminary data.</text>
</comment>
<evidence type="ECO:0000256" key="9">
    <source>
        <dbReference type="ARBA" id="ARBA00047364"/>
    </source>
</evidence>
<keyword evidence="7 10" id="KW-0648">Protein biosynthesis</keyword>
<dbReference type="PANTHER" id="PTHR43326:SF1">
    <property type="entry name" value="METHIONINE--TRNA LIGASE, MITOCHONDRIAL"/>
    <property type="match status" value="1"/>
</dbReference>
<dbReference type="Gene3D" id="3.40.50.620">
    <property type="entry name" value="HUPs"/>
    <property type="match status" value="1"/>
</dbReference>
<dbReference type="InterPro" id="IPR014729">
    <property type="entry name" value="Rossmann-like_a/b/a_fold"/>
</dbReference>
<dbReference type="NCBIfam" id="NF008900">
    <property type="entry name" value="PRK12267.1"/>
    <property type="match status" value="1"/>
</dbReference>
<dbReference type="AlphaFoldDB" id="A0A418WBE5"/>
<keyword evidence="14" id="KW-1185">Reference proteome</keyword>
<dbReference type="HAMAP" id="MF_01228">
    <property type="entry name" value="Met_tRNA_synth_type2"/>
    <property type="match status" value="1"/>
</dbReference>
<evidence type="ECO:0000259" key="12">
    <source>
        <dbReference type="Pfam" id="PF19303"/>
    </source>
</evidence>
<dbReference type="GO" id="GO:0005737">
    <property type="term" value="C:cytoplasm"/>
    <property type="evidence" value="ECO:0007669"/>
    <property type="project" value="UniProtKB-SubCell"/>
</dbReference>
<dbReference type="InterPro" id="IPR015413">
    <property type="entry name" value="Methionyl/Leucyl_tRNA_Synth"/>
</dbReference>
<evidence type="ECO:0000256" key="1">
    <source>
        <dbReference type="ARBA" id="ARBA00003314"/>
    </source>
</evidence>
<comment type="function">
    <text evidence="1 10">Is required not only for elongation of protein synthesis but also for the initiation of all mRNA translation through initiator tRNA(fMet) aminoacylation.</text>
</comment>
<dbReference type="SUPFAM" id="SSF52374">
    <property type="entry name" value="Nucleotidylyl transferase"/>
    <property type="match status" value="1"/>
</dbReference>
<evidence type="ECO:0000256" key="8">
    <source>
        <dbReference type="ARBA" id="ARBA00023146"/>
    </source>
</evidence>
<dbReference type="InterPro" id="IPR001412">
    <property type="entry name" value="aa-tRNA-synth_I_CS"/>
</dbReference>
<dbReference type="OrthoDB" id="9810191at2"/>
<dbReference type="CDD" id="cd00814">
    <property type="entry name" value="MetRS_core"/>
    <property type="match status" value="1"/>
</dbReference>
<dbReference type="Gene3D" id="1.10.730.10">
    <property type="entry name" value="Isoleucyl-tRNA Synthetase, Domain 1"/>
    <property type="match status" value="1"/>
</dbReference>
<dbReference type="Proteomes" id="UP000284605">
    <property type="component" value="Unassembled WGS sequence"/>
</dbReference>
<feature type="domain" description="Methionyl-tRNA synthetase anticodon-binding" evidence="12">
    <location>
        <begin position="376"/>
        <end position="513"/>
    </location>
</feature>
<accession>A0A418WBE5</accession>
<evidence type="ECO:0000259" key="11">
    <source>
        <dbReference type="Pfam" id="PF09334"/>
    </source>
</evidence>
<dbReference type="NCBIfam" id="TIGR00398">
    <property type="entry name" value="metG"/>
    <property type="match status" value="1"/>
</dbReference>
<evidence type="ECO:0000256" key="3">
    <source>
        <dbReference type="ARBA" id="ARBA00022490"/>
    </source>
</evidence>
<dbReference type="RefSeq" id="WP_119778010.1">
    <property type="nucleotide sequence ID" value="NZ_QYUK01000011.1"/>
</dbReference>
<gene>
    <name evidence="10" type="primary">metG</name>
    <name evidence="13" type="ORF">D3874_10315</name>
</gene>
<comment type="subunit">
    <text evidence="10">Monomer.</text>
</comment>
<dbReference type="InterPro" id="IPR033911">
    <property type="entry name" value="MetRS_core"/>
</dbReference>
<dbReference type="EMBL" id="QYUK01000011">
    <property type="protein sequence ID" value="RJF87367.1"/>
    <property type="molecule type" value="Genomic_DNA"/>
</dbReference>
<comment type="similarity">
    <text evidence="10">Belongs to the class-I aminoacyl-tRNA synthetase family. MetG type 2B subfamily.</text>
</comment>
<reference evidence="13 14" key="1">
    <citation type="submission" date="2018-09" db="EMBL/GenBank/DDBJ databases">
        <authorList>
            <person name="Zhu H."/>
        </authorList>
    </citation>
    <scope>NUCLEOTIDE SEQUENCE [LARGE SCALE GENOMIC DNA]</scope>
    <source>
        <strain evidence="13 14">K1W22B-8</strain>
    </source>
</reference>
<dbReference type="InterPro" id="IPR023457">
    <property type="entry name" value="Met-tRNA_synth_2"/>
</dbReference>
<dbReference type="CDD" id="cd07957">
    <property type="entry name" value="Anticodon_Ia_Met"/>
    <property type="match status" value="1"/>
</dbReference>
<organism evidence="13 14">
    <name type="scientific">Oleomonas cavernae</name>
    <dbReference type="NCBI Taxonomy" id="2320859"/>
    <lineage>
        <taxon>Bacteria</taxon>
        <taxon>Pseudomonadati</taxon>
        <taxon>Pseudomonadota</taxon>
        <taxon>Alphaproteobacteria</taxon>
        <taxon>Acetobacterales</taxon>
        <taxon>Acetobacteraceae</taxon>
        <taxon>Oleomonas</taxon>
    </lineage>
</organism>
<keyword evidence="8 10" id="KW-0030">Aminoacyl-tRNA synthetase</keyword>
<dbReference type="PANTHER" id="PTHR43326">
    <property type="entry name" value="METHIONYL-TRNA SYNTHETASE"/>
    <property type="match status" value="1"/>
</dbReference>
<dbReference type="Gene3D" id="2.170.220.10">
    <property type="match status" value="1"/>
</dbReference>
<feature type="domain" description="Methionyl/Leucyl tRNA synthetase" evidence="11">
    <location>
        <begin position="8"/>
        <end position="140"/>
    </location>
</feature>
<dbReference type="InterPro" id="IPR041872">
    <property type="entry name" value="Anticodon_Met"/>
</dbReference>
<keyword evidence="5 10" id="KW-0547">Nucleotide-binding</keyword>
<evidence type="ECO:0000256" key="4">
    <source>
        <dbReference type="ARBA" id="ARBA00022598"/>
    </source>
</evidence>
<dbReference type="FunFam" id="2.170.220.10:FF:000001">
    <property type="entry name" value="methionine--tRNA ligase, mitochondrial"/>
    <property type="match status" value="1"/>
</dbReference>
<evidence type="ECO:0000256" key="6">
    <source>
        <dbReference type="ARBA" id="ARBA00022840"/>
    </source>
</evidence>
<evidence type="ECO:0000256" key="2">
    <source>
        <dbReference type="ARBA" id="ARBA00004496"/>
    </source>
</evidence>
<dbReference type="GO" id="GO:0006431">
    <property type="term" value="P:methionyl-tRNA aminoacylation"/>
    <property type="evidence" value="ECO:0007669"/>
    <property type="project" value="UniProtKB-UniRule"/>
</dbReference>
<feature type="domain" description="Methionyl/Leucyl tRNA synthetase" evidence="11">
    <location>
        <begin position="158"/>
        <end position="364"/>
    </location>
</feature>
<dbReference type="SUPFAM" id="SSF47323">
    <property type="entry name" value="Anticodon-binding domain of a subclass of class I aminoacyl-tRNA synthetases"/>
    <property type="match status" value="1"/>
</dbReference>
<dbReference type="GO" id="GO:0004825">
    <property type="term" value="F:methionine-tRNA ligase activity"/>
    <property type="evidence" value="ECO:0007669"/>
    <property type="project" value="UniProtKB-UniRule"/>
</dbReference>
<comment type="subcellular location">
    <subcellularLocation>
        <location evidence="2 10">Cytoplasm</location>
    </subcellularLocation>
</comment>
<dbReference type="EC" id="6.1.1.10" evidence="10"/>
<keyword evidence="6 10" id="KW-0067">ATP-binding</keyword>
<dbReference type="InterPro" id="IPR014758">
    <property type="entry name" value="Met-tRNA_synth"/>
</dbReference>
<feature type="short sequence motif" description="'KMSKS' region" evidence="10">
    <location>
        <begin position="301"/>
        <end position="305"/>
    </location>
</feature>
<evidence type="ECO:0000313" key="14">
    <source>
        <dbReference type="Proteomes" id="UP000284605"/>
    </source>
</evidence>
<dbReference type="Pfam" id="PF09334">
    <property type="entry name" value="tRNA-synt_1g"/>
    <property type="match status" value="2"/>
</dbReference>
<dbReference type="PRINTS" id="PR01041">
    <property type="entry name" value="TRNASYNTHMET"/>
</dbReference>
<sequence length="516" mass="57517">MSGAQKFYITTAISYPNGVPHIGHAYEAIATDTLARFQRLDGREVYFLTGTDEHGQKMLQTARREGLTAQALADRNSARFREMVGVLGCSNDDFIRTSEPRHHASTKELWRRMVESGDIYKDSYAGWYSVRDEAYYQEGETELRPDGVRYGPQNTPVEWVEEESYFFRLSAYQERLLAHYEANPDFIGPDERRNEVVSFVKRGLKDLSMSRTTFDWGIPVPAGAGHVMYVWVDALTNYITGVGFPDETSPLWGFWPADLHIIGKDITRFHTVYWPAFLMSAGIPTPKRVFAHGFLFNRGEKMSKSVGNVIDPFSLVETYGLDQVRYFFLREVPFGQDGNYSHEAIVARVNADLANDLGNLAQRSLSMIAKNLEAKVPVLGALAPQDEAILAQADGLYEVARAAMNRQEIHVALGAIWTCVGDANRYFAGEAPWALKKTDPARMETVLYVTAEVIRQIAILAQPVMPASCNRLLDQLAVAADARSFAALGPAGRLVPGTPLPAPQGVFPRYVEETAA</sequence>
<evidence type="ECO:0000256" key="7">
    <source>
        <dbReference type="ARBA" id="ARBA00022917"/>
    </source>
</evidence>
<protein>
    <recommendedName>
        <fullName evidence="10">Methionine--tRNA ligase</fullName>
        <ecNumber evidence="10">6.1.1.10</ecNumber>
    </recommendedName>
    <alternativeName>
        <fullName evidence="10">Methionyl-tRNA synthetase</fullName>
        <shortName evidence="10">MetRS</shortName>
    </alternativeName>
</protein>
<dbReference type="PROSITE" id="PS00178">
    <property type="entry name" value="AA_TRNA_LIGASE_I"/>
    <property type="match status" value="1"/>
</dbReference>
<keyword evidence="4 10" id="KW-0436">Ligase</keyword>
<dbReference type="InterPro" id="IPR009080">
    <property type="entry name" value="tRNAsynth_Ia_anticodon-bd"/>
</dbReference>
<comment type="catalytic activity">
    <reaction evidence="9 10">
        <text>tRNA(Met) + L-methionine + ATP = L-methionyl-tRNA(Met) + AMP + diphosphate</text>
        <dbReference type="Rhea" id="RHEA:13481"/>
        <dbReference type="Rhea" id="RHEA-COMP:9667"/>
        <dbReference type="Rhea" id="RHEA-COMP:9698"/>
        <dbReference type="ChEBI" id="CHEBI:30616"/>
        <dbReference type="ChEBI" id="CHEBI:33019"/>
        <dbReference type="ChEBI" id="CHEBI:57844"/>
        <dbReference type="ChEBI" id="CHEBI:78442"/>
        <dbReference type="ChEBI" id="CHEBI:78530"/>
        <dbReference type="ChEBI" id="CHEBI:456215"/>
        <dbReference type="EC" id="6.1.1.10"/>
    </reaction>
</comment>